<comment type="caution">
    <text evidence="2">The sequence shown here is derived from an EMBL/GenBank/DDBJ whole genome shotgun (WGS) entry which is preliminary data.</text>
</comment>
<proteinExistence type="predicted"/>
<feature type="region of interest" description="Disordered" evidence="1">
    <location>
        <begin position="1"/>
        <end position="22"/>
    </location>
</feature>
<feature type="compositionally biased region" description="Pro residues" evidence="1">
    <location>
        <begin position="199"/>
        <end position="209"/>
    </location>
</feature>
<dbReference type="AlphaFoldDB" id="A0ABD1XGX3"/>
<evidence type="ECO:0000313" key="2">
    <source>
        <dbReference type="EMBL" id="KAL2608202.1"/>
    </source>
</evidence>
<dbReference type="Proteomes" id="UP001605036">
    <property type="component" value="Unassembled WGS sequence"/>
</dbReference>
<reference evidence="2 3" key="1">
    <citation type="submission" date="2024-09" db="EMBL/GenBank/DDBJ databases">
        <title>Chromosome-scale assembly of Riccia fluitans.</title>
        <authorList>
            <person name="Paukszto L."/>
            <person name="Sawicki J."/>
            <person name="Karawczyk K."/>
            <person name="Piernik-Szablinska J."/>
            <person name="Szczecinska M."/>
            <person name="Mazdziarz M."/>
        </authorList>
    </citation>
    <scope>NUCLEOTIDE SEQUENCE [LARGE SCALE GENOMIC DNA]</scope>
    <source>
        <strain evidence="2">Rf_01</strain>
        <tissue evidence="2">Aerial parts of the thallus</tissue>
    </source>
</reference>
<gene>
    <name evidence="2" type="ORF">R1flu_026775</name>
</gene>
<sequence>MSSIDPTLGGNSVPPERTPFKIQDPYTGRFVWNKDDDLHLRGPNGDGKELLWVLEYATYTTAAFAPAAAGYLLKNVLTGKILVDESTETGWFGLKEVGESAVLESQIWTMKPLEYEEGGGGGGEGRIRELRRLFSIQNQHSQAYIVNGHVVRGRKQLRTRVIDKESERQAWRLIVMSDSNVDSPNRVENPNLFTVSSHPPLPPPAPETPPRIVRPKRCRSGDYIDRAKDLSSPLEEQENIFGHDYEGDFSWMHVPVVPKECDDDKNLLVVGNKMPVLARISNSNTISNPRSTGEDSNFLQEVEEDCSSSSGSWMSQSHWKRWISAVSDFDVSCVTPKIGDCTRRALKKTKRSFEFFRADGVDLLLDSPWLFQPKLEEIP</sequence>
<accession>A0ABD1XGX3</accession>
<dbReference type="EMBL" id="JBHFFA010000008">
    <property type="protein sequence ID" value="KAL2608202.1"/>
    <property type="molecule type" value="Genomic_DNA"/>
</dbReference>
<keyword evidence="3" id="KW-1185">Reference proteome</keyword>
<protein>
    <submittedName>
        <fullName evidence="2">Uncharacterized protein</fullName>
    </submittedName>
</protein>
<evidence type="ECO:0000313" key="3">
    <source>
        <dbReference type="Proteomes" id="UP001605036"/>
    </source>
</evidence>
<evidence type="ECO:0000256" key="1">
    <source>
        <dbReference type="SAM" id="MobiDB-lite"/>
    </source>
</evidence>
<organism evidence="2 3">
    <name type="scientific">Riccia fluitans</name>
    <dbReference type="NCBI Taxonomy" id="41844"/>
    <lineage>
        <taxon>Eukaryota</taxon>
        <taxon>Viridiplantae</taxon>
        <taxon>Streptophyta</taxon>
        <taxon>Embryophyta</taxon>
        <taxon>Marchantiophyta</taxon>
        <taxon>Marchantiopsida</taxon>
        <taxon>Marchantiidae</taxon>
        <taxon>Marchantiales</taxon>
        <taxon>Ricciaceae</taxon>
        <taxon>Riccia</taxon>
    </lineage>
</organism>
<name>A0ABD1XGX3_9MARC</name>
<feature type="region of interest" description="Disordered" evidence="1">
    <location>
        <begin position="193"/>
        <end position="215"/>
    </location>
</feature>